<comment type="caution">
    <text evidence="3">The sequence shown here is derived from an EMBL/GenBank/DDBJ whole genome shotgun (WGS) entry which is preliminary data.</text>
</comment>
<evidence type="ECO:0000256" key="1">
    <source>
        <dbReference type="ARBA" id="ARBA00022801"/>
    </source>
</evidence>
<dbReference type="CDD" id="cd04692">
    <property type="entry name" value="NUDIX_Hydrolase"/>
    <property type="match status" value="1"/>
</dbReference>
<dbReference type="EMBL" id="JAAWWL010000002">
    <property type="protein sequence ID" value="NKI32595.1"/>
    <property type="molecule type" value="Genomic_DNA"/>
</dbReference>
<sequence>MDELVDILDEAGNYTGTTAFKSEAHLKGLFHPTVHVWCYTKNGKILLQQRGANKETYPLKWDVSVAGHIGAGEEITQGAVREVLEEIGVVLKVSDLEKIDVHKTEKRHSNTIWDREFNHTFLTALEETTVLIKQEEEVEALAWISLASFENMIFNDNTGLVPNSKKRYERIIAAVRSRI</sequence>
<dbReference type="RefSeq" id="WP_168552784.1">
    <property type="nucleotide sequence ID" value="NZ_JAAWWL010000002.1"/>
</dbReference>
<evidence type="ECO:0000313" key="3">
    <source>
        <dbReference type="EMBL" id="NKI32595.1"/>
    </source>
</evidence>
<proteinExistence type="predicted"/>
<dbReference type="Proteomes" id="UP000718451">
    <property type="component" value="Unassembled WGS sequence"/>
</dbReference>
<keyword evidence="1" id="KW-0378">Hydrolase</keyword>
<dbReference type="InterPro" id="IPR020084">
    <property type="entry name" value="NUDIX_hydrolase_CS"/>
</dbReference>
<feature type="domain" description="Nudix hydrolase" evidence="2">
    <location>
        <begin position="29"/>
        <end position="173"/>
    </location>
</feature>
<keyword evidence="4" id="KW-1185">Reference proteome</keyword>
<dbReference type="PROSITE" id="PS00893">
    <property type="entry name" value="NUDIX_BOX"/>
    <property type="match status" value="1"/>
</dbReference>
<name>A0ABX1GUJ9_9FLAO</name>
<evidence type="ECO:0000259" key="2">
    <source>
        <dbReference type="PROSITE" id="PS51462"/>
    </source>
</evidence>
<reference evidence="3 4" key="1">
    <citation type="submission" date="2020-04" db="EMBL/GenBank/DDBJ databases">
        <authorList>
            <person name="Yoon J."/>
        </authorList>
    </citation>
    <scope>NUCLEOTIDE SEQUENCE [LARGE SCALE GENOMIC DNA]</scope>
    <source>
        <strain evidence="3 4">DJ-13</strain>
    </source>
</reference>
<dbReference type="PANTHER" id="PTHR10885:SF20">
    <property type="entry name" value="NUDIX HYDROLASE DOMAIN-CONTAINING PROTEIN"/>
    <property type="match status" value="1"/>
</dbReference>
<evidence type="ECO:0000313" key="4">
    <source>
        <dbReference type="Proteomes" id="UP000718451"/>
    </source>
</evidence>
<protein>
    <submittedName>
        <fullName evidence="3">NUDIX domain-containing protein</fullName>
    </submittedName>
</protein>
<dbReference type="PANTHER" id="PTHR10885">
    <property type="entry name" value="ISOPENTENYL-DIPHOSPHATE DELTA-ISOMERASE"/>
    <property type="match status" value="1"/>
</dbReference>
<dbReference type="Pfam" id="PF00293">
    <property type="entry name" value="NUDIX"/>
    <property type="match status" value="1"/>
</dbReference>
<gene>
    <name evidence="3" type="ORF">HCU67_11625</name>
</gene>
<dbReference type="Gene3D" id="3.90.79.10">
    <property type="entry name" value="Nucleoside Triphosphate Pyrophosphohydrolase"/>
    <property type="match status" value="1"/>
</dbReference>
<dbReference type="InterPro" id="IPR000086">
    <property type="entry name" value="NUDIX_hydrolase_dom"/>
</dbReference>
<dbReference type="PROSITE" id="PS51462">
    <property type="entry name" value="NUDIX"/>
    <property type="match status" value="1"/>
</dbReference>
<dbReference type="InterPro" id="IPR015797">
    <property type="entry name" value="NUDIX_hydrolase-like_dom_sf"/>
</dbReference>
<organism evidence="3 4">
    <name type="scientific">Croceivirga thetidis</name>
    <dbReference type="NCBI Taxonomy" id="2721623"/>
    <lineage>
        <taxon>Bacteria</taxon>
        <taxon>Pseudomonadati</taxon>
        <taxon>Bacteroidota</taxon>
        <taxon>Flavobacteriia</taxon>
        <taxon>Flavobacteriales</taxon>
        <taxon>Flavobacteriaceae</taxon>
        <taxon>Croceivirga</taxon>
    </lineage>
</organism>
<dbReference type="SUPFAM" id="SSF55811">
    <property type="entry name" value="Nudix"/>
    <property type="match status" value="1"/>
</dbReference>
<accession>A0ABX1GUJ9</accession>